<dbReference type="Pfam" id="PF13609">
    <property type="entry name" value="Porin_4"/>
    <property type="match status" value="1"/>
</dbReference>
<keyword evidence="9" id="KW-0472">Membrane</keyword>
<dbReference type="InterPro" id="IPR050298">
    <property type="entry name" value="Gram-neg_bact_OMP"/>
</dbReference>
<gene>
    <name evidence="13" type="ORF">CYJ10_21755</name>
</gene>
<evidence type="ECO:0000256" key="2">
    <source>
        <dbReference type="ARBA" id="ARBA00011233"/>
    </source>
</evidence>
<feature type="chain" id="PRO_5014794863" evidence="11">
    <location>
        <begin position="23"/>
        <end position="350"/>
    </location>
</feature>
<dbReference type="AlphaFoldDB" id="A0A2N5C8I0"/>
<evidence type="ECO:0000313" key="14">
    <source>
        <dbReference type="Proteomes" id="UP000234341"/>
    </source>
</evidence>
<dbReference type="SUPFAM" id="SSF56935">
    <property type="entry name" value="Porins"/>
    <property type="match status" value="1"/>
</dbReference>
<keyword evidence="5" id="KW-0812">Transmembrane</keyword>
<dbReference type="PANTHER" id="PTHR34501">
    <property type="entry name" value="PROTEIN YDDL-RELATED"/>
    <property type="match status" value="1"/>
</dbReference>
<proteinExistence type="predicted"/>
<dbReference type="GO" id="GO:0009279">
    <property type="term" value="C:cell outer membrane"/>
    <property type="evidence" value="ECO:0007669"/>
    <property type="project" value="UniProtKB-SubCell"/>
</dbReference>
<protein>
    <submittedName>
        <fullName evidence="13">Porin</fullName>
    </submittedName>
</protein>
<evidence type="ECO:0000256" key="3">
    <source>
        <dbReference type="ARBA" id="ARBA00022448"/>
    </source>
</evidence>
<evidence type="ECO:0000313" key="13">
    <source>
        <dbReference type="EMBL" id="PLP98512.1"/>
    </source>
</evidence>
<evidence type="ECO:0000256" key="10">
    <source>
        <dbReference type="ARBA" id="ARBA00023237"/>
    </source>
</evidence>
<dbReference type="InterPro" id="IPR023614">
    <property type="entry name" value="Porin_dom_sf"/>
</dbReference>
<dbReference type="GO" id="GO:0015288">
    <property type="term" value="F:porin activity"/>
    <property type="evidence" value="ECO:0007669"/>
    <property type="project" value="UniProtKB-KW"/>
</dbReference>
<keyword evidence="10" id="KW-0998">Cell outer membrane</keyword>
<evidence type="ECO:0000256" key="9">
    <source>
        <dbReference type="ARBA" id="ARBA00023136"/>
    </source>
</evidence>
<evidence type="ECO:0000256" key="1">
    <source>
        <dbReference type="ARBA" id="ARBA00004571"/>
    </source>
</evidence>
<name>A0A2N5C8I0_9BURK</name>
<dbReference type="Gene3D" id="2.40.160.10">
    <property type="entry name" value="Porin"/>
    <property type="match status" value="1"/>
</dbReference>
<keyword evidence="6 11" id="KW-0732">Signal</keyword>
<sequence>MRKFILPLCLACGGASPTLALAQSSVTLYGLVDTTIRYTTHENANGSGKVQMGDGVLTGTRFGLAGTEDLGGGYQALFVLENGFLPDTGMASQGGRLFGRKAYVGLAGDFGTLKLGRDFTVIHEVIASYDTMALPNLGLVAFQSGNYTGGVRQDNMLKYGGTFGPVTLAAQHAFGEVAGSFATSSSTGASVTYASGPLKLAGGYQIMRDTNTYFGTAVPLSDQQVWSVGGTYKLANTQFNAGFTRSTYNKAGYRDNAFYAGAKHPFGDAWMLLVTGTYDRMKINGDSGNRFTGAVMLDYNFSKRTDVYVEADYTALTGTWRTLAAQPTFVTPFYGHSTRIGVTTGIRHKF</sequence>
<comment type="subcellular location">
    <subcellularLocation>
        <location evidence="1">Cell outer membrane</location>
        <topology evidence="1">Multi-pass membrane protein</topology>
    </subcellularLocation>
</comment>
<evidence type="ECO:0000256" key="4">
    <source>
        <dbReference type="ARBA" id="ARBA00022452"/>
    </source>
</evidence>
<keyword evidence="3" id="KW-0813">Transport</keyword>
<dbReference type="GO" id="GO:0046930">
    <property type="term" value="C:pore complex"/>
    <property type="evidence" value="ECO:0007669"/>
    <property type="project" value="UniProtKB-KW"/>
</dbReference>
<feature type="domain" description="Porin" evidence="12">
    <location>
        <begin position="15"/>
        <end position="314"/>
    </location>
</feature>
<evidence type="ECO:0000256" key="6">
    <source>
        <dbReference type="ARBA" id="ARBA00022729"/>
    </source>
</evidence>
<evidence type="ECO:0000256" key="11">
    <source>
        <dbReference type="SAM" id="SignalP"/>
    </source>
</evidence>
<feature type="signal peptide" evidence="11">
    <location>
        <begin position="1"/>
        <end position="22"/>
    </location>
</feature>
<evidence type="ECO:0000256" key="7">
    <source>
        <dbReference type="ARBA" id="ARBA00023065"/>
    </source>
</evidence>
<accession>A0A2N5C8I0</accession>
<dbReference type="OrthoDB" id="9128909at2"/>
<dbReference type="GO" id="GO:0006811">
    <property type="term" value="P:monoatomic ion transport"/>
    <property type="evidence" value="ECO:0007669"/>
    <property type="project" value="UniProtKB-KW"/>
</dbReference>
<dbReference type="CDD" id="cd00342">
    <property type="entry name" value="gram_neg_porins"/>
    <property type="match status" value="1"/>
</dbReference>
<evidence type="ECO:0000256" key="5">
    <source>
        <dbReference type="ARBA" id="ARBA00022692"/>
    </source>
</evidence>
<reference evidence="13 14" key="1">
    <citation type="submission" date="2017-12" db="EMBL/GenBank/DDBJ databases">
        <title>Genome sequence of the active heterotrophic nitrifier-denitrifier, Cupriavidus pauculus UM1.</title>
        <authorList>
            <person name="Putonti C."/>
            <person name="Castignetti D."/>
        </authorList>
    </citation>
    <scope>NUCLEOTIDE SEQUENCE [LARGE SCALE GENOMIC DNA]</scope>
    <source>
        <strain evidence="13 14">UM1</strain>
    </source>
</reference>
<keyword evidence="4" id="KW-1134">Transmembrane beta strand</keyword>
<comment type="subunit">
    <text evidence="2">Homotrimer.</text>
</comment>
<keyword evidence="8" id="KW-0626">Porin</keyword>
<dbReference type="EMBL" id="PJRP01000011">
    <property type="protein sequence ID" value="PLP98512.1"/>
    <property type="molecule type" value="Genomic_DNA"/>
</dbReference>
<organism evidence="13 14">
    <name type="scientific">Cupriavidus pauculus</name>
    <dbReference type="NCBI Taxonomy" id="82633"/>
    <lineage>
        <taxon>Bacteria</taxon>
        <taxon>Pseudomonadati</taxon>
        <taxon>Pseudomonadota</taxon>
        <taxon>Betaproteobacteria</taxon>
        <taxon>Burkholderiales</taxon>
        <taxon>Burkholderiaceae</taxon>
        <taxon>Cupriavidus</taxon>
    </lineage>
</organism>
<evidence type="ECO:0000259" key="12">
    <source>
        <dbReference type="Pfam" id="PF13609"/>
    </source>
</evidence>
<dbReference type="PANTHER" id="PTHR34501:SF9">
    <property type="entry name" value="MAJOR OUTER MEMBRANE PROTEIN P.IA"/>
    <property type="match status" value="1"/>
</dbReference>
<keyword evidence="7" id="KW-0406">Ion transport</keyword>
<evidence type="ECO:0000256" key="8">
    <source>
        <dbReference type="ARBA" id="ARBA00023114"/>
    </source>
</evidence>
<dbReference type="InterPro" id="IPR033900">
    <property type="entry name" value="Gram_neg_porin_domain"/>
</dbReference>
<dbReference type="Proteomes" id="UP000234341">
    <property type="component" value="Unassembled WGS sequence"/>
</dbReference>
<comment type="caution">
    <text evidence="13">The sequence shown here is derived from an EMBL/GenBank/DDBJ whole genome shotgun (WGS) entry which is preliminary data.</text>
</comment>